<evidence type="ECO:0000256" key="5">
    <source>
        <dbReference type="ARBA" id="ARBA00023136"/>
    </source>
</evidence>
<keyword evidence="4 6" id="KW-0808">Transferase</keyword>
<dbReference type="PANTHER" id="PTHR43646:SF2">
    <property type="entry name" value="GLYCOSYLTRANSFERASE 2-LIKE DOMAIN-CONTAINING PROTEIN"/>
    <property type="match status" value="1"/>
</dbReference>
<dbReference type="GO" id="GO:0016757">
    <property type="term" value="F:glycosyltransferase activity"/>
    <property type="evidence" value="ECO:0007669"/>
    <property type="project" value="UniProtKB-KW"/>
</dbReference>
<dbReference type="InterPro" id="IPR029044">
    <property type="entry name" value="Nucleotide-diphossugar_trans"/>
</dbReference>
<dbReference type="PANTHER" id="PTHR43646">
    <property type="entry name" value="GLYCOSYLTRANSFERASE"/>
    <property type="match status" value="1"/>
</dbReference>
<dbReference type="Proteomes" id="UP001484097">
    <property type="component" value="Unassembled WGS sequence"/>
</dbReference>
<comment type="caution">
    <text evidence="6">The sequence shown here is derived from an EMBL/GenBank/DDBJ whole genome shotgun (WGS) entry which is preliminary data.</text>
</comment>
<keyword evidence="2" id="KW-1003">Cell membrane</keyword>
<keyword evidence="7" id="KW-1185">Reference proteome</keyword>
<sequence length="264" mass="27556">MSGPVGAGSPAGVLVAIPAHDEEDLLAGCLEQVLAALHHARSAGSIARAVVAVTAHRCTDRTAAVAREVLTRATLSTGLAVGWHVLEDEGSATIAEVRRAAVEAGARSLEDTAGAGDHGIWLFNTDADSLVPPEWITHTLRIAARERAVAVAGLVEVTGWEPPPSVLWAYDTLVARGLHGSGHDHAYGANLAVRLDAYRAVGGFTPRRHGEDHELLRRLRGAGHRVATPLSPRVSTSGRENPRCPDGLGALLRRLGEASGTAPA</sequence>
<evidence type="ECO:0000256" key="3">
    <source>
        <dbReference type="ARBA" id="ARBA00022676"/>
    </source>
</evidence>
<keyword evidence="5" id="KW-0472">Membrane</keyword>
<dbReference type="SUPFAM" id="SSF53448">
    <property type="entry name" value="Nucleotide-diphospho-sugar transferases"/>
    <property type="match status" value="1"/>
</dbReference>
<evidence type="ECO:0000256" key="2">
    <source>
        <dbReference type="ARBA" id="ARBA00022475"/>
    </source>
</evidence>
<gene>
    <name evidence="6" type="ORF">ABDK96_08755</name>
</gene>
<dbReference type="RefSeq" id="WP_347920423.1">
    <property type="nucleotide sequence ID" value="NZ_JBDXMX010000003.1"/>
</dbReference>
<dbReference type="EC" id="2.4.-.-" evidence="6"/>
<evidence type="ECO:0000256" key="1">
    <source>
        <dbReference type="ARBA" id="ARBA00004236"/>
    </source>
</evidence>
<comment type="subcellular location">
    <subcellularLocation>
        <location evidence="1">Cell membrane</location>
    </subcellularLocation>
</comment>
<dbReference type="EMBL" id="JBDXMX010000003">
    <property type="protein sequence ID" value="MEO9247767.1"/>
    <property type="molecule type" value="Genomic_DNA"/>
</dbReference>
<organism evidence="6 7">
    <name type="scientific">Citricoccus nitrophenolicus</name>
    <dbReference type="NCBI Taxonomy" id="863575"/>
    <lineage>
        <taxon>Bacteria</taxon>
        <taxon>Bacillati</taxon>
        <taxon>Actinomycetota</taxon>
        <taxon>Actinomycetes</taxon>
        <taxon>Micrococcales</taxon>
        <taxon>Micrococcaceae</taxon>
        <taxon>Citricoccus</taxon>
    </lineage>
</organism>
<accession>A0ABV0IJR3</accession>
<keyword evidence="3 6" id="KW-0328">Glycosyltransferase</keyword>
<dbReference type="Gene3D" id="3.90.550.10">
    <property type="entry name" value="Spore Coat Polysaccharide Biosynthesis Protein SpsA, Chain A"/>
    <property type="match status" value="1"/>
</dbReference>
<protein>
    <submittedName>
        <fullName evidence="6">Glycosyltransferase</fullName>
        <ecNumber evidence="6">2.4.-.-</ecNumber>
    </submittedName>
</protein>
<dbReference type="Pfam" id="PF13641">
    <property type="entry name" value="Glyco_tranf_2_3"/>
    <property type="match status" value="1"/>
</dbReference>
<evidence type="ECO:0000313" key="7">
    <source>
        <dbReference type="Proteomes" id="UP001484097"/>
    </source>
</evidence>
<name>A0ABV0IJR3_9MICC</name>
<evidence type="ECO:0000256" key="4">
    <source>
        <dbReference type="ARBA" id="ARBA00022679"/>
    </source>
</evidence>
<evidence type="ECO:0000313" key="6">
    <source>
        <dbReference type="EMBL" id="MEO9247767.1"/>
    </source>
</evidence>
<proteinExistence type="predicted"/>
<reference evidence="6 7" key="1">
    <citation type="submission" date="2024-05" db="EMBL/GenBank/DDBJ databases">
        <authorList>
            <person name="Yi C."/>
        </authorList>
    </citation>
    <scope>NUCLEOTIDE SEQUENCE [LARGE SCALE GENOMIC DNA]</scope>
    <source>
        <strain evidence="6 7">XS13</strain>
    </source>
</reference>